<feature type="region of interest" description="Disordered" evidence="1">
    <location>
        <begin position="32"/>
        <end position="71"/>
    </location>
</feature>
<evidence type="ECO:0000313" key="3">
    <source>
        <dbReference type="EMBL" id="MCL8493481.1"/>
    </source>
</evidence>
<feature type="chain" id="PRO_5046468622" description="Secreted protein" evidence="2">
    <location>
        <begin position="21"/>
        <end position="144"/>
    </location>
</feature>
<evidence type="ECO:0000313" key="4">
    <source>
        <dbReference type="Proteomes" id="UP001203579"/>
    </source>
</evidence>
<protein>
    <recommendedName>
        <fullName evidence="5">Secreted protein</fullName>
    </recommendedName>
</protein>
<reference evidence="3 4" key="1">
    <citation type="submission" date="2022-05" db="EMBL/GenBank/DDBJ databases">
        <title>Corynebacterium sp. B5-R-101 sp. nov., isolated from human feces.</title>
        <authorList>
            <person name="Shamsuzzaman M."/>
            <person name="Dahal R.H."/>
        </authorList>
    </citation>
    <scope>NUCLEOTIDE SEQUENCE [LARGE SCALE GENOMIC DNA]</scope>
    <source>
        <strain evidence="3 4">B5-R-101</strain>
    </source>
</reference>
<dbReference type="RefSeq" id="WP_239249776.1">
    <property type="nucleotide sequence ID" value="NZ_JAMFTR010000003.1"/>
</dbReference>
<keyword evidence="2" id="KW-0732">Signal</keyword>
<name>A0ABT0T8R5_9CORY</name>
<comment type="caution">
    <text evidence="3">The sequence shown here is derived from an EMBL/GenBank/DDBJ whole genome shotgun (WGS) entry which is preliminary data.</text>
</comment>
<gene>
    <name evidence="3" type="ORF">M5J06_04945</name>
</gene>
<accession>A0ABT0T8R5</accession>
<sequence>MRKFRTAAVAAATAVTVAFAGTTVASAAEAVEGSGLTDQQVQEELQKDATSSEMSSALSSEGGGSLSSKLGGVTDGNITGNGADAFGSTKNPSQVPQWLDLWRGGTIAMVAAAAVSTAVAGYNYAVYSGMIPDYVGQALKNVSF</sequence>
<proteinExistence type="predicted"/>
<evidence type="ECO:0008006" key="5">
    <source>
        <dbReference type="Google" id="ProtNLM"/>
    </source>
</evidence>
<dbReference type="Proteomes" id="UP001203579">
    <property type="component" value="Unassembled WGS sequence"/>
</dbReference>
<feature type="signal peptide" evidence="2">
    <location>
        <begin position="1"/>
        <end position="20"/>
    </location>
</feature>
<keyword evidence="4" id="KW-1185">Reference proteome</keyword>
<feature type="compositionally biased region" description="Low complexity" evidence="1">
    <location>
        <begin position="51"/>
        <end position="71"/>
    </location>
</feature>
<organism evidence="3 4">
    <name type="scientific">Corynebacterium intestinale</name>
    <dbReference type="NCBI Taxonomy" id="2943492"/>
    <lineage>
        <taxon>Bacteria</taxon>
        <taxon>Bacillati</taxon>
        <taxon>Actinomycetota</taxon>
        <taxon>Actinomycetes</taxon>
        <taxon>Mycobacteriales</taxon>
        <taxon>Corynebacteriaceae</taxon>
        <taxon>Corynebacterium</taxon>
    </lineage>
</organism>
<evidence type="ECO:0000256" key="1">
    <source>
        <dbReference type="SAM" id="MobiDB-lite"/>
    </source>
</evidence>
<dbReference type="EMBL" id="JAMKFF010000003">
    <property type="protein sequence ID" value="MCL8493481.1"/>
    <property type="molecule type" value="Genomic_DNA"/>
</dbReference>
<evidence type="ECO:0000256" key="2">
    <source>
        <dbReference type="SAM" id="SignalP"/>
    </source>
</evidence>